<name>A0ABM8ZL43_9VIBR</name>
<reference evidence="1" key="1">
    <citation type="submission" date="2021-12" db="EMBL/GenBank/DDBJ databases">
        <authorList>
            <person name="Rodrigo-Torres L."/>
            <person name="Arahal R. D."/>
            <person name="Lucena T."/>
        </authorList>
    </citation>
    <scope>NUCLEOTIDE SEQUENCE</scope>
    <source>
        <strain evidence="1">CECT 8226</strain>
    </source>
</reference>
<dbReference type="RefSeq" id="WP_237485735.1">
    <property type="nucleotide sequence ID" value="NZ_CAKLCM010000003.1"/>
</dbReference>
<keyword evidence="2" id="KW-1185">Reference proteome</keyword>
<proteinExistence type="predicted"/>
<comment type="caution">
    <text evidence="1">The sequence shown here is derived from an EMBL/GenBank/DDBJ whole genome shotgun (WGS) entry which is preliminary data.</text>
</comment>
<dbReference type="Proteomes" id="UP000838160">
    <property type="component" value="Unassembled WGS sequence"/>
</dbReference>
<dbReference type="EMBL" id="CAKLCM010000003">
    <property type="protein sequence ID" value="CAH0528836.1"/>
    <property type="molecule type" value="Genomic_DNA"/>
</dbReference>
<evidence type="ECO:0000313" key="1">
    <source>
        <dbReference type="EMBL" id="CAH0528836.1"/>
    </source>
</evidence>
<sequence length="62" mass="7166">MKETTQRTIEVPPIENSNIQVQPKILSNISNSERYSSWNKKVGDLIFNSNLSLKEIAEYHCE</sequence>
<evidence type="ECO:0000313" key="2">
    <source>
        <dbReference type="Proteomes" id="UP000838160"/>
    </source>
</evidence>
<organism evidence="1 2">
    <name type="scientific">Vibrio hippocampi</name>
    <dbReference type="NCBI Taxonomy" id="654686"/>
    <lineage>
        <taxon>Bacteria</taxon>
        <taxon>Pseudomonadati</taxon>
        <taxon>Pseudomonadota</taxon>
        <taxon>Gammaproteobacteria</taxon>
        <taxon>Vibrionales</taxon>
        <taxon>Vibrionaceae</taxon>
        <taxon>Vibrio</taxon>
    </lineage>
</organism>
<gene>
    <name evidence="1" type="ORF">VHP8226_02863</name>
</gene>
<protein>
    <submittedName>
        <fullName evidence="1">Uncharacterized protein</fullName>
    </submittedName>
</protein>
<accession>A0ABM8ZL43</accession>